<evidence type="ECO:0000256" key="2">
    <source>
        <dbReference type="ARBA" id="ARBA00022980"/>
    </source>
</evidence>
<accession>A0A6G1KS82</accession>
<dbReference type="GO" id="GO:0005840">
    <property type="term" value="C:ribosome"/>
    <property type="evidence" value="ECO:0007669"/>
    <property type="project" value="UniProtKB-KW"/>
</dbReference>
<dbReference type="Proteomes" id="UP000799428">
    <property type="component" value="Unassembled WGS sequence"/>
</dbReference>
<dbReference type="Pfam" id="PF01778">
    <property type="entry name" value="Ribosomal_L28e"/>
    <property type="match status" value="1"/>
</dbReference>
<evidence type="ECO:0000259" key="5">
    <source>
        <dbReference type="Pfam" id="PF01778"/>
    </source>
</evidence>
<dbReference type="Gene3D" id="3.30.390.110">
    <property type="match status" value="1"/>
</dbReference>
<name>A0A6G1KS82_9PLEO</name>
<evidence type="ECO:0000256" key="4">
    <source>
        <dbReference type="SAM" id="MobiDB-lite"/>
    </source>
</evidence>
<evidence type="ECO:0000256" key="1">
    <source>
        <dbReference type="ARBA" id="ARBA00007926"/>
    </source>
</evidence>
<reference evidence="6" key="1">
    <citation type="journal article" date="2020" name="Stud. Mycol.">
        <title>101 Dothideomycetes genomes: a test case for predicting lifestyles and emergence of pathogens.</title>
        <authorList>
            <person name="Haridas S."/>
            <person name="Albert R."/>
            <person name="Binder M."/>
            <person name="Bloem J."/>
            <person name="Labutti K."/>
            <person name="Salamov A."/>
            <person name="Andreopoulos B."/>
            <person name="Baker S."/>
            <person name="Barry K."/>
            <person name="Bills G."/>
            <person name="Bluhm B."/>
            <person name="Cannon C."/>
            <person name="Castanera R."/>
            <person name="Culley D."/>
            <person name="Daum C."/>
            <person name="Ezra D."/>
            <person name="Gonzalez J."/>
            <person name="Henrissat B."/>
            <person name="Kuo A."/>
            <person name="Liang C."/>
            <person name="Lipzen A."/>
            <person name="Lutzoni F."/>
            <person name="Magnuson J."/>
            <person name="Mondo S."/>
            <person name="Nolan M."/>
            <person name="Ohm R."/>
            <person name="Pangilinan J."/>
            <person name="Park H.-J."/>
            <person name="Ramirez L."/>
            <person name="Alfaro M."/>
            <person name="Sun H."/>
            <person name="Tritt A."/>
            <person name="Yoshinaga Y."/>
            <person name="Zwiers L.-H."/>
            <person name="Turgeon B."/>
            <person name="Goodwin S."/>
            <person name="Spatafora J."/>
            <person name="Crous P."/>
            <person name="Grigoriev I."/>
        </authorList>
    </citation>
    <scope>NUCLEOTIDE SEQUENCE</scope>
    <source>
        <strain evidence="6">CBS 279.74</strain>
    </source>
</reference>
<evidence type="ECO:0000313" key="7">
    <source>
        <dbReference type="Proteomes" id="UP000799428"/>
    </source>
</evidence>
<protein>
    <submittedName>
        <fullName evidence="6">Ribosomal protein L28e</fullName>
    </submittedName>
</protein>
<dbReference type="GO" id="GO:0006412">
    <property type="term" value="P:translation"/>
    <property type="evidence" value="ECO:0007669"/>
    <property type="project" value="InterPro"/>
</dbReference>
<feature type="region of interest" description="Disordered" evidence="4">
    <location>
        <begin position="73"/>
        <end position="96"/>
    </location>
</feature>
<proteinExistence type="inferred from homology"/>
<dbReference type="EMBL" id="MU005764">
    <property type="protein sequence ID" value="KAF2715342.1"/>
    <property type="molecule type" value="Genomic_DNA"/>
</dbReference>
<dbReference type="InterPro" id="IPR002672">
    <property type="entry name" value="Ribosomal_eL28"/>
</dbReference>
<comment type="similarity">
    <text evidence="1">Belongs to the eukaryotic ribosomal protein eL28 family.</text>
</comment>
<dbReference type="GO" id="GO:1990904">
    <property type="term" value="C:ribonucleoprotein complex"/>
    <property type="evidence" value="ECO:0007669"/>
    <property type="project" value="UniProtKB-KW"/>
</dbReference>
<dbReference type="FunFam" id="3.30.390.110:FF:000002">
    <property type="entry name" value="60S ribosomal protein L28"/>
    <property type="match status" value="1"/>
</dbReference>
<dbReference type="PANTHER" id="PTHR10544">
    <property type="entry name" value="60S RIBOSOMAL PROTEIN L28"/>
    <property type="match status" value="1"/>
</dbReference>
<keyword evidence="7" id="KW-1185">Reference proteome</keyword>
<dbReference type="AlphaFoldDB" id="A0A6G1KS82"/>
<gene>
    <name evidence="6" type="ORF">K504DRAFT_457518</name>
</gene>
<organism evidence="6 7">
    <name type="scientific">Pleomassaria siparia CBS 279.74</name>
    <dbReference type="NCBI Taxonomy" id="1314801"/>
    <lineage>
        <taxon>Eukaryota</taxon>
        <taxon>Fungi</taxon>
        <taxon>Dikarya</taxon>
        <taxon>Ascomycota</taxon>
        <taxon>Pezizomycotina</taxon>
        <taxon>Dothideomycetes</taxon>
        <taxon>Pleosporomycetidae</taxon>
        <taxon>Pleosporales</taxon>
        <taxon>Pleomassariaceae</taxon>
        <taxon>Pleomassaria</taxon>
    </lineage>
</organism>
<evidence type="ECO:0000313" key="6">
    <source>
        <dbReference type="EMBL" id="KAF2715342.1"/>
    </source>
</evidence>
<dbReference type="InterPro" id="IPR029004">
    <property type="entry name" value="Ribosomal_eL28/Mak16"/>
</dbReference>
<sequence length="151" mass="16319">MASNISADLIWEVTHNYSSSLVKRKQSGGVQFSRHPLNLRNQYTRKYEGAVADKAIGVQAGDNGGVTLLTKKDNKAHAPSSHIQSSTFGSGRSSRKTYSAIVNSTAKHGYRPDLRKDAVARASAIRKSQKPVKEDKPAKLRGAKARAAEAS</sequence>
<evidence type="ECO:0000256" key="3">
    <source>
        <dbReference type="ARBA" id="ARBA00023274"/>
    </source>
</evidence>
<dbReference type="GO" id="GO:0003735">
    <property type="term" value="F:structural constituent of ribosome"/>
    <property type="evidence" value="ECO:0007669"/>
    <property type="project" value="InterPro"/>
</dbReference>
<feature type="compositionally biased region" description="Polar residues" evidence="4">
    <location>
        <begin position="81"/>
        <end position="96"/>
    </location>
</feature>
<keyword evidence="2 6" id="KW-0689">Ribosomal protein</keyword>
<keyword evidence="3" id="KW-0687">Ribonucleoprotein</keyword>
<dbReference type="OrthoDB" id="338850at2759"/>
<feature type="region of interest" description="Disordered" evidence="4">
    <location>
        <begin position="121"/>
        <end position="151"/>
    </location>
</feature>
<feature type="domain" description="Ribosomal eL28/Mak16" evidence="5">
    <location>
        <begin position="9"/>
        <end position="128"/>
    </location>
</feature>